<protein>
    <recommendedName>
        <fullName evidence="3">Cthe-2314-like HEPN domain-containing protein</fullName>
    </recommendedName>
</protein>
<name>A0ABS9E6W2_9HYPH</name>
<gene>
    <name evidence="1" type="ORF">L1I42_08955</name>
</gene>
<proteinExistence type="predicted"/>
<dbReference type="EMBL" id="JAKGTI010000002">
    <property type="protein sequence ID" value="MCF4098614.1"/>
    <property type="molecule type" value="Genomic_DNA"/>
</dbReference>
<evidence type="ECO:0008006" key="3">
    <source>
        <dbReference type="Google" id="ProtNLM"/>
    </source>
</evidence>
<reference evidence="1 2" key="1">
    <citation type="submission" date="2022-01" db="EMBL/GenBank/DDBJ databases">
        <title>Maritalea mediterranea sp. nov., isolated from marine plastic residues from the Malva-rosa beach (Valencia, Spain).</title>
        <authorList>
            <person name="Vidal-Verdu A."/>
            <person name="Molina-Menor E."/>
            <person name="Pascual J."/>
            <person name="Pereto J."/>
            <person name="Porcar M."/>
        </authorList>
    </citation>
    <scope>NUCLEOTIDE SEQUENCE [LARGE SCALE GENOMIC DNA]</scope>
    <source>
        <strain evidence="1 2">P4.10X</strain>
    </source>
</reference>
<keyword evidence="2" id="KW-1185">Reference proteome</keyword>
<accession>A0ABS9E6W2</accession>
<organism evidence="1 2">
    <name type="scientific">Maritalea mediterranea</name>
    <dbReference type="NCBI Taxonomy" id="2909667"/>
    <lineage>
        <taxon>Bacteria</taxon>
        <taxon>Pseudomonadati</taxon>
        <taxon>Pseudomonadota</taxon>
        <taxon>Alphaproteobacteria</taxon>
        <taxon>Hyphomicrobiales</taxon>
        <taxon>Devosiaceae</taxon>
        <taxon>Maritalea</taxon>
    </lineage>
</organism>
<comment type="caution">
    <text evidence="1">The sequence shown here is derived from an EMBL/GenBank/DDBJ whole genome shotgun (WGS) entry which is preliminary data.</text>
</comment>
<sequence length="158" mass="17583">MNTTIQTHMNNRNVQIGNICIQFTHLELLLAQAIWSALDLTEKAGLSVTGRLDIEARAKLAVEICEERGKPDSVINELKNVRKELQASRIIERRNQAVHGHRFSDPDNPAAELVVVHRGKNAGAKIKRADNELAQLGKDIAALHKPLMEAMTTAKMTY</sequence>
<evidence type="ECO:0000313" key="2">
    <source>
        <dbReference type="Proteomes" id="UP001201217"/>
    </source>
</evidence>
<dbReference type="Proteomes" id="UP001201217">
    <property type="component" value="Unassembled WGS sequence"/>
</dbReference>
<dbReference type="RefSeq" id="WP_236114200.1">
    <property type="nucleotide sequence ID" value="NZ_JAKGTI010000002.1"/>
</dbReference>
<evidence type="ECO:0000313" key="1">
    <source>
        <dbReference type="EMBL" id="MCF4098614.1"/>
    </source>
</evidence>